<keyword evidence="8" id="KW-0133">Cell shape</keyword>
<evidence type="ECO:0000256" key="2">
    <source>
        <dbReference type="ARBA" id="ARBA00004236"/>
    </source>
</evidence>
<dbReference type="InterPro" id="IPR036138">
    <property type="entry name" value="PBP_dimer_sf"/>
</dbReference>
<organism evidence="17 18">
    <name type="scientific">Siminovitchia thermophila</name>
    <dbReference type="NCBI Taxonomy" id="1245522"/>
    <lineage>
        <taxon>Bacteria</taxon>
        <taxon>Bacillati</taxon>
        <taxon>Bacillota</taxon>
        <taxon>Bacilli</taxon>
        <taxon>Bacillales</taxon>
        <taxon>Bacillaceae</taxon>
        <taxon>Siminovitchia</taxon>
    </lineage>
</organism>
<feature type="domain" description="Penicillin-binding protein transpeptidase" evidence="15">
    <location>
        <begin position="334"/>
        <end position="646"/>
    </location>
</feature>
<feature type="domain" description="Penicillin-binding protein dimerisation" evidence="16">
    <location>
        <begin position="57"/>
        <end position="287"/>
    </location>
</feature>
<evidence type="ECO:0000256" key="7">
    <source>
        <dbReference type="ARBA" id="ARBA00022692"/>
    </source>
</evidence>
<gene>
    <name evidence="17" type="ORF">JOC94_001681</name>
</gene>
<dbReference type="Gene3D" id="3.40.710.10">
    <property type="entry name" value="DD-peptidase/beta-lactamase superfamily"/>
    <property type="match status" value="1"/>
</dbReference>
<keyword evidence="18" id="KW-1185">Reference proteome</keyword>
<dbReference type="PANTHER" id="PTHR30627:SF2">
    <property type="entry name" value="PEPTIDOGLYCAN D,D-TRANSPEPTIDASE MRDA"/>
    <property type="match status" value="1"/>
</dbReference>
<feature type="transmembrane region" description="Helical" evidence="14">
    <location>
        <begin position="12"/>
        <end position="33"/>
    </location>
</feature>
<evidence type="ECO:0000256" key="4">
    <source>
        <dbReference type="ARBA" id="ARBA00007171"/>
    </source>
</evidence>
<keyword evidence="7 14" id="KW-0812">Transmembrane</keyword>
<keyword evidence="6" id="KW-1003">Cell membrane</keyword>
<dbReference type="RefSeq" id="WP_077110175.1">
    <property type="nucleotide sequence ID" value="NZ_JAFBFH010000009.1"/>
</dbReference>
<proteinExistence type="inferred from homology"/>
<dbReference type="GO" id="GO:0051301">
    <property type="term" value="P:cell division"/>
    <property type="evidence" value="ECO:0007669"/>
    <property type="project" value="UniProtKB-KW"/>
</dbReference>
<dbReference type="Proteomes" id="UP000823485">
    <property type="component" value="Unassembled WGS sequence"/>
</dbReference>
<evidence type="ECO:0000256" key="10">
    <source>
        <dbReference type="ARBA" id="ARBA00022989"/>
    </source>
</evidence>
<evidence type="ECO:0000259" key="15">
    <source>
        <dbReference type="Pfam" id="PF00905"/>
    </source>
</evidence>
<evidence type="ECO:0000256" key="9">
    <source>
        <dbReference type="ARBA" id="ARBA00022984"/>
    </source>
</evidence>
<evidence type="ECO:0000256" key="5">
    <source>
        <dbReference type="ARBA" id="ARBA00012448"/>
    </source>
</evidence>
<keyword evidence="9" id="KW-0573">Peptidoglycan synthesis</keyword>
<dbReference type="InterPro" id="IPR012338">
    <property type="entry name" value="Beta-lactam/transpept-like"/>
</dbReference>
<protein>
    <recommendedName>
        <fullName evidence="5">serine-type D-Ala-D-Ala carboxypeptidase</fullName>
        <ecNumber evidence="5">3.4.16.4</ecNumber>
    </recommendedName>
</protein>
<keyword evidence="11 14" id="KW-0472">Membrane</keyword>
<evidence type="ECO:0000256" key="6">
    <source>
        <dbReference type="ARBA" id="ARBA00022475"/>
    </source>
</evidence>
<evidence type="ECO:0000313" key="18">
    <source>
        <dbReference type="Proteomes" id="UP000823485"/>
    </source>
</evidence>
<comment type="similarity">
    <text evidence="4">Belongs to the transpeptidase family.</text>
</comment>
<dbReference type="EMBL" id="JAFBFH010000009">
    <property type="protein sequence ID" value="MBM7714709.1"/>
    <property type="molecule type" value="Genomic_DNA"/>
</dbReference>
<evidence type="ECO:0000256" key="11">
    <source>
        <dbReference type="ARBA" id="ARBA00023136"/>
    </source>
</evidence>
<name>A0ABS2R6D1_9BACI</name>
<comment type="pathway">
    <text evidence="3">Cell wall biogenesis; peptidoglycan biosynthesis.</text>
</comment>
<keyword evidence="17" id="KW-0131">Cell cycle</keyword>
<dbReference type="Gene3D" id="3.90.1310.10">
    <property type="entry name" value="Penicillin-binding protein 2a (Domain 2)"/>
    <property type="match status" value="1"/>
</dbReference>
<evidence type="ECO:0000256" key="13">
    <source>
        <dbReference type="ARBA" id="ARBA00034000"/>
    </source>
</evidence>
<dbReference type="PANTHER" id="PTHR30627">
    <property type="entry name" value="PEPTIDOGLYCAN D,D-TRANSPEPTIDASE"/>
    <property type="match status" value="1"/>
</dbReference>
<dbReference type="EC" id="3.4.16.4" evidence="5"/>
<comment type="subcellular location">
    <subcellularLocation>
        <location evidence="2">Cell membrane</location>
    </subcellularLocation>
    <subcellularLocation>
        <location evidence="1">Membrane</location>
        <topology evidence="1">Single-pass membrane protein</topology>
    </subcellularLocation>
</comment>
<keyword evidence="17" id="KW-0132">Cell division</keyword>
<comment type="caution">
    <text evidence="17">The sequence shown here is derived from an EMBL/GenBank/DDBJ whole genome shotgun (WGS) entry which is preliminary data.</text>
</comment>
<sequence length="672" mass="75182">MEQKKRNVTTLRINFLLFIIFLLFSALILRLGYLQVVHGEQFYKEADKSHLVVVKKAVPRGSIYDRKHRLLVGNKGKKAITYFRNNDSTPKAMVKLAEELTKFISIDTTGLKKHDLQEYFVAKYPDKINHRLTGMEQRLKAGDLYKAQIKKVTDDDLASLNETEKSVASIYKKMNSISAFETVTIKNNHVTDEEAAKVSEHMQELPGIDVTMDWEREYQEGTVLKSVFGSVTSEKTGLPSDEKELLLAKGYALNDRVGKSYLEKGYEDVLKGTKEQYELTINNGKVEKSVLKTEGKKGDNLVLTIDIDFQKELDEIAINALLQRKGKLADRLYISAINPQNGEILGMTGKRINMATGKIEDDTLSVFNTQYTMGSSIKAATVLAGYMDKVISLDDNTLIDKPLKFAETKSKSSWFNRRGSMPLNDITALEVSSNSYMMQLAMRMGGKYDYMPEESLKMDSKAAFHKLRYYFSQFGLGVPTGLDIPGETHGLKGVETNPGLALDLSFGQFDTYTTLQLNQYISTIANGGDRIAPRIVKEVRGNHEKGEPGELKKAFTPKVINHVNIEKKYIDRIQSGLYHVVYGSNPYGTGKKLSDLPYKVSGKTGTAQAFYSGPIQSANMTAVWNLTFVGYAPSDNPEIAIAVALPFMDTDKQDAILDIPKKVFAAYFSLNT</sequence>
<dbReference type="InterPro" id="IPR050515">
    <property type="entry name" value="Beta-lactam/transpept"/>
</dbReference>
<dbReference type="Pfam" id="PF03717">
    <property type="entry name" value="PBP_dimer"/>
    <property type="match status" value="1"/>
</dbReference>
<reference evidence="17 18" key="1">
    <citation type="submission" date="2021-01" db="EMBL/GenBank/DDBJ databases">
        <title>Genomic Encyclopedia of Type Strains, Phase IV (KMG-IV): sequencing the most valuable type-strain genomes for metagenomic binning, comparative biology and taxonomic classification.</title>
        <authorList>
            <person name="Goeker M."/>
        </authorList>
    </citation>
    <scope>NUCLEOTIDE SEQUENCE [LARGE SCALE GENOMIC DNA]</scope>
    <source>
        <strain evidence="17 18">DSM 105453</strain>
    </source>
</reference>
<dbReference type="Gene3D" id="1.10.10.1230">
    <property type="entry name" value="Penicillin-binding protein, N-terminal non-catalytic domain, head sub-domain"/>
    <property type="match status" value="1"/>
</dbReference>
<comment type="catalytic activity">
    <reaction evidence="13">
        <text>Preferential cleavage: (Ac)2-L-Lys-D-Ala-|-D-Ala. Also transpeptidation of peptidyl-alanyl moieties that are N-acyl substituents of D-alanine.</text>
        <dbReference type="EC" id="3.4.16.4"/>
    </reaction>
</comment>
<dbReference type="InterPro" id="IPR001460">
    <property type="entry name" value="PCN-bd_Tpept"/>
</dbReference>
<evidence type="ECO:0000256" key="12">
    <source>
        <dbReference type="ARBA" id="ARBA00023316"/>
    </source>
</evidence>
<evidence type="ECO:0000313" key="17">
    <source>
        <dbReference type="EMBL" id="MBM7714709.1"/>
    </source>
</evidence>
<evidence type="ECO:0000256" key="8">
    <source>
        <dbReference type="ARBA" id="ARBA00022960"/>
    </source>
</evidence>
<evidence type="ECO:0000259" key="16">
    <source>
        <dbReference type="Pfam" id="PF03717"/>
    </source>
</evidence>
<accession>A0ABS2R6D1</accession>
<evidence type="ECO:0000256" key="14">
    <source>
        <dbReference type="SAM" id="Phobius"/>
    </source>
</evidence>
<evidence type="ECO:0000256" key="3">
    <source>
        <dbReference type="ARBA" id="ARBA00004752"/>
    </source>
</evidence>
<dbReference type="Pfam" id="PF00905">
    <property type="entry name" value="Transpeptidase"/>
    <property type="match status" value="1"/>
</dbReference>
<dbReference type="SUPFAM" id="SSF56519">
    <property type="entry name" value="Penicillin binding protein dimerisation domain"/>
    <property type="match status" value="1"/>
</dbReference>
<evidence type="ECO:0000256" key="1">
    <source>
        <dbReference type="ARBA" id="ARBA00004167"/>
    </source>
</evidence>
<keyword evidence="12" id="KW-0961">Cell wall biogenesis/degradation</keyword>
<dbReference type="InterPro" id="IPR005311">
    <property type="entry name" value="PBP_dimer"/>
</dbReference>
<keyword evidence="10 14" id="KW-1133">Transmembrane helix</keyword>
<dbReference type="SUPFAM" id="SSF56601">
    <property type="entry name" value="beta-lactamase/transpeptidase-like"/>
    <property type="match status" value="1"/>
</dbReference>